<evidence type="ECO:0000313" key="1">
    <source>
        <dbReference type="EMBL" id="AQT68342.1"/>
    </source>
</evidence>
<gene>
    <name evidence="1" type="ORF">STSP2_01501</name>
</gene>
<protein>
    <recommendedName>
        <fullName evidence="3">Nucleotidyl transferase AbiEii/AbiGii toxin family protein</fullName>
    </recommendedName>
</protein>
<dbReference type="Proteomes" id="UP000189674">
    <property type="component" value="Chromosome"/>
</dbReference>
<dbReference type="AlphaFoldDB" id="A0A1U9NK92"/>
<dbReference type="STRING" id="1936003.STSP2_01501"/>
<evidence type="ECO:0000313" key="2">
    <source>
        <dbReference type="Proteomes" id="UP000189674"/>
    </source>
</evidence>
<proteinExistence type="predicted"/>
<dbReference type="InterPro" id="IPR014942">
    <property type="entry name" value="AbiEii"/>
</dbReference>
<sequence length="288" mass="32896">MNGITQSVHQKLLNIRDKTGEQFNHLLIRYGLERLLYRIVASKNDGMFVLKGAMLFALWRNVPGRPTRDVDLLGFGELDHERLKKVFTDACMAEVVDDGLRFDPKSIVTDDIRDDQDYHGVRVRLIGYLGNARIALQIDVGFGDAIKPAPAIIDYPTILDFPAPRIRAYHPATVVAEKFNAMIVLGLMNSRLKDFYDVYIILHHMGIDETQLADAIQSTFQRRKTPIPTELPLVFTDDFINDGNKEIQWKAFLKRSLLTDCELSFSQIVGSIQQQLWPIVLQLQNKKE</sequence>
<dbReference type="RefSeq" id="WP_146661256.1">
    <property type="nucleotide sequence ID" value="NZ_CP019791.1"/>
</dbReference>
<reference evidence="2" key="1">
    <citation type="submission" date="2017-02" db="EMBL/GenBank/DDBJ databases">
        <title>Comparative genomics and description of representatives of a novel lineage of planctomycetes thriving in anoxic sediments.</title>
        <authorList>
            <person name="Spring S."/>
            <person name="Bunk B."/>
            <person name="Sproer C."/>
        </authorList>
    </citation>
    <scope>NUCLEOTIDE SEQUENCE [LARGE SCALE GENOMIC DNA]</scope>
    <source>
        <strain evidence="2">ST-NAGAB-D1</strain>
    </source>
</reference>
<dbReference type="OrthoDB" id="9808443at2"/>
<keyword evidence="2" id="KW-1185">Reference proteome</keyword>
<evidence type="ECO:0008006" key="3">
    <source>
        <dbReference type="Google" id="ProtNLM"/>
    </source>
</evidence>
<dbReference type="KEGG" id="alus:STSP2_01501"/>
<dbReference type="EMBL" id="CP019791">
    <property type="protein sequence ID" value="AQT68342.1"/>
    <property type="molecule type" value="Genomic_DNA"/>
</dbReference>
<dbReference type="Pfam" id="PF08843">
    <property type="entry name" value="AbiEii"/>
    <property type="match status" value="1"/>
</dbReference>
<organism evidence="1 2">
    <name type="scientific">Anaerohalosphaera lusitana</name>
    <dbReference type="NCBI Taxonomy" id="1936003"/>
    <lineage>
        <taxon>Bacteria</taxon>
        <taxon>Pseudomonadati</taxon>
        <taxon>Planctomycetota</taxon>
        <taxon>Phycisphaerae</taxon>
        <taxon>Sedimentisphaerales</taxon>
        <taxon>Anaerohalosphaeraceae</taxon>
        <taxon>Anaerohalosphaera</taxon>
    </lineage>
</organism>
<accession>A0A1U9NK92</accession>
<name>A0A1U9NK92_9BACT</name>